<evidence type="ECO:0000256" key="1">
    <source>
        <dbReference type="SAM" id="MobiDB-lite"/>
    </source>
</evidence>
<comment type="caution">
    <text evidence="2">The sequence shown here is derived from an EMBL/GenBank/DDBJ whole genome shotgun (WGS) entry which is preliminary data.</text>
</comment>
<dbReference type="EMBL" id="AFNH02001335">
    <property type="protein sequence ID" value="EZG43303.1"/>
    <property type="molecule type" value="Genomic_DNA"/>
</dbReference>
<feature type="compositionally biased region" description="Acidic residues" evidence="1">
    <location>
        <begin position="233"/>
        <end position="244"/>
    </location>
</feature>
<organism evidence="2 3">
    <name type="scientific">Gregarina niphandrodes</name>
    <name type="common">Septate eugregarine</name>
    <dbReference type="NCBI Taxonomy" id="110365"/>
    <lineage>
        <taxon>Eukaryota</taxon>
        <taxon>Sar</taxon>
        <taxon>Alveolata</taxon>
        <taxon>Apicomplexa</taxon>
        <taxon>Conoidasida</taxon>
        <taxon>Gregarinasina</taxon>
        <taxon>Eugregarinorida</taxon>
        <taxon>Gregarinidae</taxon>
        <taxon>Gregarina</taxon>
    </lineage>
</organism>
<dbReference type="VEuPathDB" id="CryptoDB:GNI_177500"/>
<sequence length="615" mass="69756">MYLEPVVLKSLFSHPELLEIVLKETLATETIINHLLIYLERYYHVSEVEEYSDLLRRSPLDILADILTQRGIEKSPLKRNEIMRPLLTKCYEPNMRVKILIALTSSHIPDRLFLSRTRVLENNLHPSLSQIDNKDKFPIWRICLSQRILNILLERKDQVVFKLGANVGGVLLKVPKLIPPLEQAPEDLARGDNPQGLRHPEGDRPVLPAPLHRLPPRLQRRLLRVNHQLENNEASEDASEDAAEEGNRGEWESGDGEEGRPASAEEDEPDVGIEASDVESDEYEPDEFQEEMLESEDTGEQGAGGQARGLSTWMVKCPLVHPLKPPFETAIATKDKAFIEWVTDLCPVADVWPTEMAPSVWKIILSNGLMEAWENLYLKGYTKPAQHSWLCYAVPHERAMLFVYRLYHDPYEKRWYVPVDPMAVKEAADSGSLDAILFFAQRGVDFSRVVPTEHIKTEPRTALASCARCPEVDHALLHHLTVRAVAKDDVDQLALFAAECRTAHYLQHLVDHYGCPLARDRLTPSAVPYAISDGHCLIERAATKGNLNAVMWLLCQYFRTSQPEEILKCSYSVERFDDRCWELVDVAYGLGPQTSRAASLVSAVERFRTERDGAS</sequence>
<gene>
    <name evidence="2" type="ORF">GNI_177500</name>
</gene>
<feature type="region of interest" description="Disordered" evidence="1">
    <location>
        <begin position="230"/>
        <end position="307"/>
    </location>
</feature>
<accession>A0A023AXW0</accession>
<protein>
    <recommendedName>
        <fullName evidence="4">Ankyrin repeat protein</fullName>
    </recommendedName>
</protein>
<dbReference type="RefSeq" id="XP_011133445.1">
    <property type="nucleotide sequence ID" value="XM_011135143.1"/>
</dbReference>
<evidence type="ECO:0000313" key="2">
    <source>
        <dbReference type="EMBL" id="EZG43303.1"/>
    </source>
</evidence>
<evidence type="ECO:0000313" key="3">
    <source>
        <dbReference type="Proteomes" id="UP000019763"/>
    </source>
</evidence>
<evidence type="ECO:0008006" key="4">
    <source>
        <dbReference type="Google" id="ProtNLM"/>
    </source>
</evidence>
<feature type="compositionally biased region" description="Acidic residues" evidence="1">
    <location>
        <begin position="264"/>
        <end position="299"/>
    </location>
</feature>
<feature type="region of interest" description="Disordered" evidence="1">
    <location>
        <begin position="183"/>
        <end position="212"/>
    </location>
</feature>
<proteinExistence type="predicted"/>
<reference evidence="2" key="1">
    <citation type="submission" date="2013-12" db="EMBL/GenBank/DDBJ databases">
        <authorList>
            <person name="Omoto C.K."/>
            <person name="Sibley D."/>
            <person name="Venepally P."/>
            <person name="Hadjithomas M."/>
            <person name="Karamycheva S."/>
            <person name="Brunk B."/>
            <person name="Roos D."/>
            <person name="Caler E."/>
            <person name="Lorenzi H."/>
        </authorList>
    </citation>
    <scope>NUCLEOTIDE SEQUENCE</scope>
</reference>
<dbReference type="AlphaFoldDB" id="A0A023AXW0"/>
<name>A0A023AXW0_GRENI</name>
<keyword evidence="3" id="KW-1185">Reference proteome</keyword>
<dbReference type="GeneID" id="22916016"/>
<dbReference type="Proteomes" id="UP000019763">
    <property type="component" value="Unassembled WGS sequence"/>
</dbReference>